<comment type="caution">
    <text evidence="1">The sequence shown here is derived from an EMBL/GenBank/DDBJ whole genome shotgun (WGS) entry which is preliminary data.</text>
</comment>
<accession>A0A8K2A0F8</accession>
<dbReference type="EMBL" id="WVIC01000022">
    <property type="protein sequence ID" value="NCJ07157.1"/>
    <property type="molecule type" value="Genomic_DNA"/>
</dbReference>
<dbReference type="InterPro" id="IPR029024">
    <property type="entry name" value="TerB-like"/>
</dbReference>
<sequence length="203" mass="22257">MLTQLVRPMVRTQLRLLASCQATHPTLVSTICQWLGFLGVQAQVNQLQAQSENIQVSLTVAKPDACDPQDWEKILNNLGQTTAAQQTQTGVTHLNTAQQRTFVRLMAYLLQVGHPQQHVDWSQVAPKLQSMDLAPATLTALQSALRIPQSLELLVEELDPDLAAIALPQAVSIALMDRQVNPCEAQVLSALFQLIKPEPSVPS</sequence>
<dbReference type="RefSeq" id="WP_161825636.1">
    <property type="nucleotide sequence ID" value="NZ_WVIC01000022.1"/>
</dbReference>
<dbReference type="SUPFAM" id="SSF158682">
    <property type="entry name" value="TerB-like"/>
    <property type="match status" value="1"/>
</dbReference>
<protein>
    <submittedName>
        <fullName evidence="1">Uncharacterized protein</fullName>
    </submittedName>
</protein>
<keyword evidence="2" id="KW-1185">Reference proteome</keyword>
<gene>
    <name evidence="1" type="ORF">GS597_11705</name>
</gene>
<evidence type="ECO:0000313" key="2">
    <source>
        <dbReference type="Proteomes" id="UP000607397"/>
    </source>
</evidence>
<proteinExistence type="predicted"/>
<name>A0A8K2A0F8_9CYAN</name>
<organism evidence="1 2">
    <name type="scientific">Petrachloros mirabilis ULC683</name>
    <dbReference type="NCBI Taxonomy" id="2781853"/>
    <lineage>
        <taxon>Bacteria</taxon>
        <taxon>Bacillati</taxon>
        <taxon>Cyanobacteriota</taxon>
        <taxon>Cyanophyceae</taxon>
        <taxon>Synechococcales</taxon>
        <taxon>Petrachlorosaceae</taxon>
        <taxon>Petrachloros</taxon>
        <taxon>Petrachloros mirabilis</taxon>
    </lineage>
</organism>
<dbReference type="Proteomes" id="UP000607397">
    <property type="component" value="Unassembled WGS sequence"/>
</dbReference>
<dbReference type="AlphaFoldDB" id="A0A8K2A0F8"/>
<evidence type="ECO:0000313" key="1">
    <source>
        <dbReference type="EMBL" id="NCJ07157.1"/>
    </source>
</evidence>
<reference evidence="1" key="1">
    <citation type="submission" date="2019-12" db="EMBL/GenBank/DDBJ databases">
        <title>High-Quality draft genome sequences of three cyanobacteria isolated from the limestone walls of the Old Cathedral of Coimbra.</title>
        <authorList>
            <person name="Tiago I."/>
            <person name="Soares F."/>
            <person name="Portugal A."/>
        </authorList>
    </citation>
    <scope>NUCLEOTIDE SEQUENCE [LARGE SCALE GENOMIC DNA]</scope>
    <source>
        <strain evidence="1">C</strain>
    </source>
</reference>